<dbReference type="GO" id="GO:0005680">
    <property type="term" value="C:anaphase-promoting complex"/>
    <property type="evidence" value="ECO:0007669"/>
    <property type="project" value="InterPro"/>
</dbReference>
<evidence type="ECO:0000313" key="9">
    <source>
        <dbReference type="EMBL" id="CAD7230279.1"/>
    </source>
</evidence>
<evidence type="ECO:0000256" key="2">
    <source>
        <dbReference type="ARBA" id="ARBA00022737"/>
    </source>
</evidence>
<keyword evidence="5" id="KW-0802">TPR repeat</keyword>
<evidence type="ECO:0000256" key="6">
    <source>
        <dbReference type="ARBA" id="ARBA00023306"/>
    </source>
</evidence>
<dbReference type="AlphaFoldDB" id="A0A7R8WEP2"/>
<dbReference type="Gene3D" id="1.25.40.10">
    <property type="entry name" value="Tetratricopeptide repeat domain"/>
    <property type="match status" value="2"/>
</dbReference>
<dbReference type="PANTHER" id="PTHR12558">
    <property type="entry name" value="CELL DIVISION CYCLE 16,23,27"/>
    <property type="match status" value="1"/>
</dbReference>
<name>A0A7R8WEP2_9CRUS</name>
<dbReference type="GO" id="GO:0031145">
    <property type="term" value="P:anaphase-promoting complex-dependent catabolic process"/>
    <property type="evidence" value="ECO:0007669"/>
    <property type="project" value="TreeGrafter"/>
</dbReference>
<proteinExistence type="predicted"/>
<reference evidence="9" key="1">
    <citation type="submission" date="2020-11" db="EMBL/GenBank/DDBJ databases">
        <authorList>
            <person name="Tran Van P."/>
        </authorList>
    </citation>
    <scope>NUCLEOTIDE SEQUENCE</scope>
</reference>
<dbReference type="GO" id="GO:0045842">
    <property type="term" value="P:positive regulation of mitotic metaphase/anaphase transition"/>
    <property type="evidence" value="ECO:0007669"/>
    <property type="project" value="TreeGrafter"/>
</dbReference>
<dbReference type="Pfam" id="PF13432">
    <property type="entry name" value="TPR_16"/>
    <property type="match status" value="1"/>
</dbReference>
<evidence type="ECO:0000259" key="8">
    <source>
        <dbReference type="Pfam" id="PF04049"/>
    </source>
</evidence>
<dbReference type="PANTHER" id="PTHR12558:SF10">
    <property type="entry name" value="CELL DIVISION CYCLE PROTEIN 23 HOMOLOG"/>
    <property type="match status" value="1"/>
</dbReference>
<dbReference type="InterPro" id="IPR011990">
    <property type="entry name" value="TPR-like_helical_dom_sf"/>
</dbReference>
<sequence length="634" mass="71533">MVSTSGVWASSPMESSTTSVSGAPQGTKNETTSFVSEVIDADFKTQELLKYDLLRSRVLLSDRRLVHGVRWVSQLITTLEVDIGAALKVGKPEALVPASFATLGAEYQPYLLATAYMDTGHYLQAAHAIEKANAKSSLCVFIRLFALYKAAEQHVLDETPIDPMDTNTGKCSAYGEYLSLLKEIRQLESRDSFILYLEALVRKRLEQNEEARKLLCRAVKLEPLNWNAWGELAKLTHSVDIFRSLNVPSQHWMSAFFHLQACVDLFLAADALKIAEFLEVQHHFKDSLFILAMKGLAFNIILSVPEGLEAFEKIRALDPYSLDYMDTLSNLIYCKEDRVALTVLAHSAHQIDRYRRETLCIVANFYSLRSDHEKALLYFRSLLKVDPSYTAAWTLMGHEYIEVKNSAAAVQCYRKATEMDPRDYRAWYGLGQAYELLKLYQYSLYFFQRAQVLRPNDSRMLMALSGAYERLDRLHDAKVSAMRAFNVGDLEGAALLTVAKLAEKEKDDVATANAYVKFLEQCQIPGTAQAELFPDEQAKGHLFLTKFYWARGEIDNAYTHALKATEFMTAREESKVLLNKITEAKELLRKNAEETGAKSESAVTPIVTNTRTVARTDTFALHRDSDGDVEMDLG</sequence>
<feature type="compositionally biased region" description="Low complexity" evidence="7">
    <location>
        <begin position="10"/>
        <end position="21"/>
    </location>
</feature>
<feature type="region of interest" description="Disordered" evidence="7">
    <location>
        <begin position="1"/>
        <end position="29"/>
    </location>
</feature>
<dbReference type="PROSITE" id="PS50005">
    <property type="entry name" value="TPR"/>
    <property type="match status" value="3"/>
</dbReference>
<dbReference type="SUPFAM" id="SSF48452">
    <property type="entry name" value="TPR-like"/>
    <property type="match status" value="2"/>
</dbReference>
<dbReference type="Pfam" id="PF04049">
    <property type="entry name" value="ANAPC8"/>
    <property type="match status" value="1"/>
</dbReference>
<dbReference type="GO" id="GO:0051301">
    <property type="term" value="P:cell division"/>
    <property type="evidence" value="ECO:0007669"/>
    <property type="project" value="UniProtKB-KW"/>
</dbReference>
<dbReference type="EMBL" id="OB662582">
    <property type="protein sequence ID" value="CAD7230279.1"/>
    <property type="molecule type" value="Genomic_DNA"/>
</dbReference>
<dbReference type="SMART" id="SM00028">
    <property type="entry name" value="TPR"/>
    <property type="match status" value="5"/>
</dbReference>
<protein>
    <recommendedName>
        <fullName evidence="8">Cdc23 domain-containing protein</fullName>
    </recommendedName>
</protein>
<keyword evidence="4" id="KW-0833">Ubl conjugation pathway</keyword>
<evidence type="ECO:0000256" key="3">
    <source>
        <dbReference type="ARBA" id="ARBA00022776"/>
    </source>
</evidence>
<evidence type="ECO:0000256" key="1">
    <source>
        <dbReference type="ARBA" id="ARBA00022618"/>
    </source>
</evidence>
<dbReference type="OrthoDB" id="10262026at2759"/>
<gene>
    <name evidence="9" type="ORF">CTOB1V02_LOCUS8140</name>
</gene>
<feature type="domain" description="Cdc23" evidence="8">
    <location>
        <begin position="49"/>
        <end position="293"/>
    </location>
</feature>
<evidence type="ECO:0000256" key="5">
    <source>
        <dbReference type="ARBA" id="ARBA00022803"/>
    </source>
</evidence>
<dbReference type="InterPro" id="IPR019734">
    <property type="entry name" value="TPR_rpt"/>
</dbReference>
<keyword evidence="3" id="KW-0498">Mitosis</keyword>
<keyword evidence="1" id="KW-0132">Cell division</keyword>
<accession>A0A7R8WEP2</accession>
<dbReference type="InterPro" id="IPR007192">
    <property type="entry name" value="APC8"/>
</dbReference>
<keyword evidence="2" id="KW-0677">Repeat</keyword>
<dbReference type="GO" id="GO:0016567">
    <property type="term" value="P:protein ubiquitination"/>
    <property type="evidence" value="ECO:0007669"/>
    <property type="project" value="TreeGrafter"/>
</dbReference>
<organism evidence="9">
    <name type="scientific">Cyprideis torosa</name>
    <dbReference type="NCBI Taxonomy" id="163714"/>
    <lineage>
        <taxon>Eukaryota</taxon>
        <taxon>Metazoa</taxon>
        <taxon>Ecdysozoa</taxon>
        <taxon>Arthropoda</taxon>
        <taxon>Crustacea</taxon>
        <taxon>Oligostraca</taxon>
        <taxon>Ostracoda</taxon>
        <taxon>Podocopa</taxon>
        <taxon>Podocopida</taxon>
        <taxon>Cytherocopina</taxon>
        <taxon>Cytheroidea</taxon>
        <taxon>Cytherideidae</taxon>
        <taxon>Cyprideis</taxon>
    </lineage>
</organism>
<keyword evidence="6" id="KW-0131">Cell cycle</keyword>
<evidence type="ECO:0000256" key="4">
    <source>
        <dbReference type="ARBA" id="ARBA00022786"/>
    </source>
</evidence>
<evidence type="ECO:0000256" key="7">
    <source>
        <dbReference type="SAM" id="MobiDB-lite"/>
    </source>
</evidence>